<dbReference type="SFLD" id="SFLDG01067">
    <property type="entry name" value="SPASM/twitch_domain_containing"/>
    <property type="match status" value="1"/>
</dbReference>
<dbReference type="EC" id="2.-.-.-" evidence="8"/>
<evidence type="ECO:0000259" key="7">
    <source>
        <dbReference type="PROSITE" id="PS51918"/>
    </source>
</evidence>
<dbReference type="NCBIfam" id="TIGR04085">
    <property type="entry name" value="rSAM_more_4Fe4S"/>
    <property type="match status" value="1"/>
</dbReference>
<evidence type="ECO:0000256" key="1">
    <source>
        <dbReference type="ARBA" id="ARBA00001966"/>
    </source>
</evidence>
<dbReference type="PROSITE" id="PS51918">
    <property type="entry name" value="RADICAL_SAM"/>
    <property type="match status" value="1"/>
</dbReference>
<dbReference type="InterPro" id="IPR007197">
    <property type="entry name" value="rSAM"/>
</dbReference>
<evidence type="ECO:0000313" key="9">
    <source>
        <dbReference type="Proteomes" id="UP000178485"/>
    </source>
</evidence>
<organism evidence="8 9">
    <name type="scientific">Petrimonas mucosa</name>
    <dbReference type="NCBI Taxonomy" id="1642646"/>
    <lineage>
        <taxon>Bacteria</taxon>
        <taxon>Pseudomonadati</taxon>
        <taxon>Bacteroidota</taxon>
        <taxon>Bacteroidia</taxon>
        <taxon>Bacteroidales</taxon>
        <taxon>Dysgonomonadaceae</taxon>
        <taxon>Petrimonas</taxon>
    </lineage>
</organism>
<dbReference type="GO" id="GO:0016740">
    <property type="term" value="F:transferase activity"/>
    <property type="evidence" value="ECO:0007669"/>
    <property type="project" value="UniProtKB-KW"/>
</dbReference>
<dbReference type="AlphaFoldDB" id="A0A1G4G567"/>
<evidence type="ECO:0000256" key="6">
    <source>
        <dbReference type="ARBA" id="ARBA00023014"/>
    </source>
</evidence>
<dbReference type="InterPro" id="IPR013785">
    <property type="entry name" value="Aldolase_TIM"/>
</dbReference>
<dbReference type="PANTHER" id="PTHR11228:SF7">
    <property type="entry name" value="PQQA PEPTIDE CYCLASE"/>
    <property type="match status" value="1"/>
</dbReference>
<evidence type="ECO:0000256" key="5">
    <source>
        <dbReference type="ARBA" id="ARBA00023004"/>
    </source>
</evidence>
<reference evidence="8 9" key="1">
    <citation type="submission" date="2016-08" db="EMBL/GenBank/DDBJ databases">
        <authorList>
            <person name="Seilhamer J.J."/>
        </authorList>
    </citation>
    <scope>NUCLEOTIDE SEQUENCE [LARGE SCALE GENOMIC DNA]</scope>
    <source>
        <strain evidence="8">ING2-E5A</strain>
    </source>
</reference>
<gene>
    <name evidence="8" type="primary">mftC</name>
    <name evidence="8" type="ORF">ING2E5A_0801</name>
</gene>
<keyword evidence="3" id="KW-0949">S-adenosyl-L-methionine</keyword>
<keyword evidence="4" id="KW-0479">Metal-binding</keyword>
<dbReference type="EMBL" id="LT608328">
    <property type="protein sequence ID" value="SCM56271.1"/>
    <property type="molecule type" value="Genomic_DNA"/>
</dbReference>
<dbReference type="PANTHER" id="PTHR11228">
    <property type="entry name" value="RADICAL SAM DOMAIN PROTEIN"/>
    <property type="match status" value="1"/>
</dbReference>
<dbReference type="InterPro" id="IPR023885">
    <property type="entry name" value="4Fe4S-binding_SPASM_dom"/>
</dbReference>
<dbReference type="SUPFAM" id="SSF102114">
    <property type="entry name" value="Radical SAM enzymes"/>
    <property type="match status" value="1"/>
</dbReference>
<dbReference type="Proteomes" id="UP000178485">
    <property type="component" value="Chromosome i"/>
</dbReference>
<feature type="domain" description="Radical SAM core" evidence="7">
    <location>
        <begin position="16"/>
        <end position="237"/>
    </location>
</feature>
<keyword evidence="5" id="KW-0408">Iron</keyword>
<evidence type="ECO:0000256" key="4">
    <source>
        <dbReference type="ARBA" id="ARBA00022723"/>
    </source>
</evidence>
<evidence type="ECO:0000313" key="8">
    <source>
        <dbReference type="EMBL" id="SCM56271.1"/>
    </source>
</evidence>
<dbReference type="CDD" id="cd01335">
    <property type="entry name" value="Radical_SAM"/>
    <property type="match status" value="1"/>
</dbReference>
<dbReference type="Pfam" id="PF04055">
    <property type="entry name" value="Radical_SAM"/>
    <property type="match status" value="1"/>
</dbReference>
<dbReference type="SFLD" id="SFLDS00029">
    <property type="entry name" value="Radical_SAM"/>
    <property type="match status" value="1"/>
</dbReference>
<protein>
    <submittedName>
        <fullName evidence="8">Putative mycofactocin radical SAM maturase MftC</fullName>
        <ecNumber evidence="8">2.-.-.-</ecNumber>
    </submittedName>
</protein>
<keyword evidence="8" id="KW-0808">Transferase</keyword>
<dbReference type="KEGG" id="pmuc:ING2E5A_0801"/>
<keyword evidence="9" id="KW-1185">Reference proteome</keyword>
<evidence type="ECO:0000256" key="3">
    <source>
        <dbReference type="ARBA" id="ARBA00022691"/>
    </source>
</evidence>
<proteinExistence type="predicted"/>
<dbReference type="InterPro" id="IPR058240">
    <property type="entry name" value="rSAM_sf"/>
</dbReference>
<keyword evidence="2" id="KW-0004">4Fe-4S</keyword>
<dbReference type="SFLD" id="SFLDG01386">
    <property type="entry name" value="main_SPASM_domain-containing"/>
    <property type="match status" value="1"/>
</dbReference>
<comment type="cofactor">
    <cofactor evidence="1">
        <name>[4Fe-4S] cluster</name>
        <dbReference type="ChEBI" id="CHEBI:49883"/>
    </cofactor>
</comment>
<dbReference type="InterPro" id="IPR050377">
    <property type="entry name" value="Radical_SAM_PqqE_MftC-like"/>
</dbReference>
<dbReference type="InterPro" id="IPR017200">
    <property type="entry name" value="PqqE-like"/>
</dbReference>
<dbReference type="STRING" id="1642646.ING2E5A_0801"/>
<evidence type="ECO:0000256" key="2">
    <source>
        <dbReference type="ARBA" id="ARBA00022485"/>
    </source>
</evidence>
<dbReference type="GO" id="GO:0046872">
    <property type="term" value="F:metal ion binding"/>
    <property type="evidence" value="ECO:0007669"/>
    <property type="project" value="UniProtKB-KW"/>
</dbReference>
<keyword evidence="6" id="KW-0411">Iron-sulfur</keyword>
<sequence>MLLSLFQENKRIESKLHSLTCLFWECTLRCNFNCVHCGSDCTREELAADMPKEDFLKILSDIRPHLNPRKTMIVITGGDPLLREDLEETGREIYRMGYPWGLVTNGWELSQGRLDALLHAGLRSVTVSLDGYTEESHEWFRGKKGSWLRTLNAISRVASTPGLAYEVTTCANRSNINDLHKLKSMLISLEVEKWRLFTLFPRGRAKGNPLLKLSTEEFVQLMEFIRETRRERKIDVSYGCEGYLADYEMEVRDAPFFCQAGIHIASVLANGDIGACPSLRGNYIQGNIYKDDFWAVWNTRYQVMRDRRWTRTGKCANCSSYRFCQGNGLHLRDEESGELLGCHLEMMGNHTLYPTGK</sequence>
<dbReference type="NCBIfam" id="TIGR04133">
    <property type="entry name" value="rSAM_w_lipo"/>
    <property type="match status" value="1"/>
</dbReference>
<accession>A0A1G4G567</accession>
<dbReference type="InterPro" id="IPR026404">
    <property type="entry name" value="rSAM_w_lipo"/>
</dbReference>
<name>A0A1G4G567_9BACT</name>
<dbReference type="Gene3D" id="3.20.20.70">
    <property type="entry name" value="Aldolase class I"/>
    <property type="match status" value="1"/>
</dbReference>
<dbReference type="Pfam" id="PF13186">
    <property type="entry name" value="SPASM"/>
    <property type="match status" value="1"/>
</dbReference>
<dbReference type="PIRSF" id="PIRSF037420">
    <property type="entry name" value="PQQ_syn_pqqE"/>
    <property type="match status" value="1"/>
</dbReference>
<dbReference type="GO" id="GO:0051539">
    <property type="term" value="F:4 iron, 4 sulfur cluster binding"/>
    <property type="evidence" value="ECO:0007669"/>
    <property type="project" value="UniProtKB-KW"/>
</dbReference>